<dbReference type="Proteomes" id="UP000593571">
    <property type="component" value="Unassembled WGS sequence"/>
</dbReference>
<organism evidence="1 2">
    <name type="scientific">Rousettus aegyptiacus</name>
    <name type="common">Egyptian fruit bat</name>
    <name type="synonym">Pteropus aegyptiacus</name>
    <dbReference type="NCBI Taxonomy" id="9407"/>
    <lineage>
        <taxon>Eukaryota</taxon>
        <taxon>Metazoa</taxon>
        <taxon>Chordata</taxon>
        <taxon>Craniata</taxon>
        <taxon>Vertebrata</taxon>
        <taxon>Euteleostomi</taxon>
        <taxon>Mammalia</taxon>
        <taxon>Eutheria</taxon>
        <taxon>Laurasiatheria</taxon>
        <taxon>Chiroptera</taxon>
        <taxon>Yinpterochiroptera</taxon>
        <taxon>Pteropodoidea</taxon>
        <taxon>Pteropodidae</taxon>
        <taxon>Rousettinae</taxon>
        <taxon>Rousettus</taxon>
    </lineage>
</organism>
<evidence type="ECO:0000313" key="1">
    <source>
        <dbReference type="EMBL" id="KAF6401435.1"/>
    </source>
</evidence>
<dbReference type="AlphaFoldDB" id="A0A7J8BSQ4"/>
<keyword evidence="2" id="KW-1185">Reference proteome</keyword>
<comment type="caution">
    <text evidence="1">The sequence shown here is derived from an EMBL/GenBank/DDBJ whole genome shotgun (WGS) entry which is preliminary data.</text>
</comment>
<evidence type="ECO:0000313" key="2">
    <source>
        <dbReference type="Proteomes" id="UP000593571"/>
    </source>
</evidence>
<sequence>MPKSRRRRWISWLKKTKALSTYPSKCNPLNATETTLQWFSHPLPPAKSCIVDMQKNVIDAAWFRRNAPCFCKHFSLKRRFNSHFTLREREQGKREPCVRVPSQLWVRLRVNEMSQSFPLT</sequence>
<gene>
    <name evidence="1" type="ORF">HJG63_009541</name>
</gene>
<reference evidence="1 2" key="1">
    <citation type="journal article" date="2020" name="Nature">
        <title>Six reference-quality genomes reveal evolution of bat adaptations.</title>
        <authorList>
            <person name="Jebb D."/>
            <person name="Huang Z."/>
            <person name="Pippel M."/>
            <person name="Hughes G.M."/>
            <person name="Lavrichenko K."/>
            <person name="Devanna P."/>
            <person name="Winkler S."/>
            <person name="Jermiin L.S."/>
            <person name="Skirmuntt E.C."/>
            <person name="Katzourakis A."/>
            <person name="Burkitt-Gray L."/>
            <person name="Ray D.A."/>
            <person name="Sullivan K.A.M."/>
            <person name="Roscito J.G."/>
            <person name="Kirilenko B.M."/>
            <person name="Davalos L.M."/>
            <person name="Corthals A.P."/>
            <person name="Power M.L."/>
            <person name="Jones G."/>
            <person name="Ransome R.D."/>
            <person name="Dechmann D.K.N."/>
            <person name="Locatelli A.G."/>
            <person name="Puechmaille S.J."/>
            <person name="Fedrigo O."/>
            <person name="Jarvis E.D."/>
            <person name="Hiller M."/>
            <person name="Vernes S.C."/>
            <person name="Myers E.W."/>
            <person name="Teeling E.C."/>
        </authorList>
    </citation>
    <scope>NUCLEOTIDE SEQUENCE [LARGE SCALE GENOMIC DNA]</scope>
    <source>
        <strain evidence="1">MRouAeg1</strain>
        <tissue evidence="1">Muscle</tissue>
    </source>
</reference>
<name>A0A7J8BSQ4_ROUAE</name>
<dbReference type="EMBL" id="JACASE010000016">
    <property type="protein sequence ID" value="KAF6401435.1"/>
    <property type="molecule type" value="Genomic_DNA"/>
</dbReference>
<protein>
    <submittedName>
        <fullName evidence="1">Uncharacterized protein</fullName>
    </submittedName>
</protein>
<accession>A0A7J8BSQ4</accession>
<proteinExistence type="predicted"/>